<protein>
    <submittedName>
        <fullName evidence="2">Uncharacterized protein</fullName>
    </submittedName>
</protein>
<evidence type="ECO:0000313" key="2">
    <source>
        <dbReference type="EMBL" id="MET1490276.1"/>
    </source>
</evidence>
<gene>
    <name evidence="2" type="ORF">ABVT11_10605</name>
</gene>
<feature type="chain" id="PRO_5047222416" evidence="1">
    <location>
        <begin position="25"/>
        <end position="175"/>
    </location>
</feature>
<name>A0ABV2CQS8_9RHOO</name>
<reference evidence="2 3" key="1">
    <citation type="submission" date="2024-07" db="EMBL/GenBank/DDBJ databases">
        <title>Uliginosibacterium paludis KCTC:42655.</title>
        <authorList>
            <person name="Kim M.K."/>
        </authorList>
    </citation>
    <scope>NUCLEOTIDE SEQUENCE [LARGE SCALE GENOMIC DNA]</scope>
    <source>
        <strain evidence="2 3">KCTC 42655</strain>
    </source>
</reference>
<dbReference type="Gene3D" id="2.40.160.20">
    <property type="match status" value="1"/>
</dbReference>
<accession>A0ABV2CQS8</accession>
<sequence>MIRTALLFATLALAGLSITSSAHADEGFFSGLSDRLAARRVHEGWTVASGFRSHHLDRQAHLNERNEGLGLRSPEGWTAGAYYNSYRRYSTYAGREYQWRMAGGDSLQLRIGTILGGISGYRGGLHLHANVTHGIHLMALPELIVAVPHAELAMMFIPSESKTPATLAAQLRVSF</sequence>
<organism evidence="2 3">
    <name type="scientific">Uliginosibacterium paludis</name>
    <dbReference type="NCBI Taxonomy" id="1615952"/>
    <lineage>
        <taxon>Bacteria</taxon>
        <taxon>Pseudomonadati</taxon>
        <taxon>Pseudomonadota</taxon>
        <taxon>Betaproteobacteria</taxon>
        <taxon>Rhodocyclales</taxon>
        <taxon>Zoogloeaceae</taxon>
        <taxon>Uliginosibacterium</taxon>
    </lineage>
</organism>
<evidence type="ECO:0000313" key="3">
    <source>
        <dbReference type="Proteomes" id="UP001548590"/>
    </source>
</evidence>
<comment type="caution">
    <text evidence="2">The sequence shown here is derived from an EMBL/GenBank/DDBJ whole genome shotgun (WGS) entry which is preliminary data.</text>
</comment>
<dbReference type="Proteomes" id="UP001548590">
    <property type="component" value="Unassembled WGS sequence"/>
</dbReference>
<dbReference type="RefSeq" id="WP_345928485.1">
    <property type="nucleotide sequence ID" value="NZ_JBDIVF010000006.1"/>
</dbReference>
<proteinExistence type="predicted"/>
<keyword evidence="3" id="KW-1185">Reference proteome</keyword>
<evidence type="ECO:0000256" key="1">
    <source>
        <dbReference type="SAM" id="SignalP"/>
    </source>
</evidence>
<keyword evidence="1" id="KW-0732">Signal</keyword>
<dbReference type="EMBL" id="JBEWLZ010000005">
    <property type="protein sequence ID" value="MET1490276.1"/>
    <property type="molecule type" value="Genomic_DNA"/>
</dbReference>
<feature type="signal peptide" evidence="1">
    <location>
        <begin position="1"/>
        <end position="24"/>
    </location>
</feature>